<dbReference type="RefSeq" id="WP_075014992.1">
    <property type="nucleotide sequence ID" value="NZ_FOWE01000009.1"/>
</dbReference>
<evidence type="ECO:0000256" key="1">
    <source>
        <dbReference type="SAM" id="MobiDB-lite"/>
    </source>
</evidence>
<keyword evidence="2" id="KW-0812">Transmembrane</keyword>
<protein>
    <submittedName>
        <fullName evidence="3">Uncharacterized protein</fullName>
    </submittedName>
</protein>
<feature type="transmembrane region" description="Helical" evidence="2">
    <location>
        <begin position="28"/>
        <end position="47"/>
    </location>
</feature>
<feature type="transmembrane region" description="Helical" evidence="2">
    <location>
        <begin position="87"/>
        <end position="107"/>
    </location>
</feature>
<dbReference type="EMBL" id="FOWE01000009">
    <property type="protein sequence ID" value="SFO47412.1"/>
    <property type="molecule type" value="Genomic_DNA"/>
</dbReference>
<organism evidence="3 4">
    <name type="scientific">Geodermatophilus obscurus</name>
    <dbReference type="NCBI Taxonomy" id="1861"/>
    <lineage>
        <taxon>Bacteria</taxon>
        <taxon>Bacillati</taxon>
        <taxon>Actinomycetota</taxon>
        <taxon>Actinomycetes</taxon>
        <taxon>Geodermatophilales</taxon>
        <taxon>Geodermatophilaceae</taxon>
        <taxon>Geodermatophilus</taxon>
    </lineage>
</organism>
<reference evidence="4" key="1">
    <citation type="submission" date="2016-10" db="EMBL/GenBank/DDBJ databases">
        <authorList>
            <person name="Varghese N."/>
            <person name="Submissions S."/>
        </authorList>
    </citation>
    <scope>NUCLEOTIDE SEQUENCE [LARGE SCALE GENOMIC DNA]</scope>
    <source>
        <strain evidence="4">DSM 43161</strain>
    </source>
</reference>
<proteinExistence type="predicted"/>
<evidence type="ECO:0000256" key="2">
    <source>
        <dbReference type="SAM" id="Phobius"/>
    </source>
</evidence>
<gene>
    <name evidence="3" type="ORF">SAMN05660359_03707</name>
</gene>
<sequence>MSSSHGRPGWTTGAGHGSSGVLLALNRVVTRVLATVFVLVALLGVLVAGTPLLLIAVLVGGAGGAWLAQLVHWAFEPGGRAPLQTRLTVGAATGLFFPFISGTEVLGERGSQLSVVVILLTTLIGINWVAQVSRQVVPTVAPSRESRDPGQSSLRPLLQQLPLDDLLDEWRCTGEGLPIDGSSSVQARELLLEEIQRRDPGGFRRWLGEGLGKDPRPFIRNADPALPTAEPPEEPTSER</sequence>
<keyword evidence="4" id="KW-1185">Reference proteome</keyword>
<evidence type="ECO:0000313" key="3">
    <source>
        <dbReference type="EMBL" id="SFO47412.1"/>
    </source>
</evidence>
<keyword evidence="2" id="KW-0472">Membrane</keyword>
<dbReference type="Proteomes" id="UP000183642">
    <property type="component" value="Unassembled WGS sequence"/>
</dbReference>
<dbReference type="OrthoDB" id="3827100at2"/>
<dbReference type="AlphaFoldDB" id="A0A1I5HGL1"/>
<feature type="transmembrane region" description="Helical" evidence="2">
    <location>
        <begin position="53"/>
        <end position="75"/>
    </location>
</feature>
<keyword evidence="2" id="KW-1133">Transmembrane helix</keyword>
<name>A0A1I5HGL1_9ACTN</name>
<feature type="region of interest" description="Disordered" evidence="1">
    <location>
        <begin position="203"/>
        <end position="239"/>
    </location>
</feature>
<feature type="transmembrane region" description="Helical" evidence="2">
    <location>
        <begin position="113"/>
        <end position="130"/>
    </location>
</feature>
<accession>A0A1I5HGL1</accession>
<evidence type="ECO:0000313" key="4">
    <source>
        <dbReference type="Proteomes" id="UP000183642"/>
    </source>
</evidence>